<reference evidence="1" key="1">
    <citation type="submission" date="2021-10" db="EMBL/GenBank/DDBJ databases">
        <title>Collection of gut derived symbiotic bacterial strains cultured from healthy donors.</title>
        <authorList>
            <person name="Lin H."/>
            <person name="Littmann E."/>
            <person name="Kohout C."/>
            <person name="Pamer E.G."/>
        </authorList>
    </citation>
    <scope>NUCLEOTIDE SEQUENCE</scope>
    <source>
        <strain evidence="1">DFI.9.42</strain>
    </source>
</reference>
<name>A0AAW4UIW5_9FIRM</name>
<dbReference type="EMBL" id="JAJCJK010000015">
    <property type="protein sequence ID" value="MCB6938848.1"/>
    <property type="molecule type" value="Genomic_DNA"/>
</dbReference>
<accession>A0AAW4UIW5</accession>
<dbReference type="RefSeq" id="WP_306780985.1">
    <property type="nucleotide sequence ID" value="NZ_JAJCJK010000015.1"/>
</dbReference>
<dbReference type="AlphaFoldDB" id="A0AAW4UIW5"/>
<protein>
    <submittedName>
        <fullName evidence="1">Uncharacterized protein</fullName>
    </submittedName>
</protein>
<proteinExistence type="predicted"/>
<gene>
    <name evidence="1" type="ORF">LIZ56_10570</name>
</gene>
<sequence>MNYMAYPWCIEGTEELIVYLKNTRHIISSNAMTLFKCDFMDKTENLSDLEWKKMEIVLLKNCKVCDKQKLSEIFYGIEELENTPIDVGLDTSKYNDIVDSFEEFYNLISIFDELAISAEQIFLRYGIKNIEYVKWITDLEKNSEFIEIDGKKLIILSYSQISDFVKIILANIEMKDVAIMHHRGIVSATQLEKVSADKNIIQWIQTIELDTDKIQNTILDNDYDYKIILREIYKVMADLCFTYGYYDAAFHYITQSNEIKKHTSDFSNNLLGRLLIKRSALFLMSHEIHHVEFQNIDNKQYNIFLEWLFVGMNLFGDEDESWKSYAFEICNRSHLIIDELLEGLGYDFEAKSLLDACKPEILAWTKFYNINDDIYVNELSENESKQIIEECYCDYMAIYDILEDERPHDVNELIGIFCTIIEIMLIQETNNTAKQMLEFIEGKIDSISQKHITRLQFVIRAILNDFSILISENNGIKIDDETLNSMPRFDVFKYFINEDNLEFKLYNGINTIFSRLNEIHEFYYKSVIYTFFHIYQDGYITKSFDGIYLKSMERNSKAYTAIVNANIICNSMTHIDLIKNINDNIRGEKLKYPGCSFLNMNQLLKILNSDKILKLYTDIHI</sequence>
<organism evidence="1 2">
    <name type="scientific">Agathobacter rectalis</name>
    <dbReference type="NCBI Taxonomy" id="39491"/>
    <lineage>
        <taxon>Bacteria</taxon>
        <taxon>Bacillati</taxon>
        <taxon>Bacillota</taxon>
        <taxon>Clostridia</taxon>
        <taxon>Lachnospirales</taxon>
        <taxon>Lachnospiraceae</taxon>
        <taxon>Agathobacter</taxon>
    </lineage>
</organism>
<evidence type="ECO:0000313" key="2">
    <source>
        <dbReference type="Proteomes" id="UP001197684"/>
    </source>
</evidence>
<dbReference type="Proteomes" id="UP001197684">
    <property type="component" value="Unassembled WGS sequence"/>
</dbReference>
<comment type="caution">
    <text evidence="1">The sequence shown here is derived from an EMBL/GenBank/DDBJ whole genome shotgun (WGS) entry which is preliminary data.</text>
</comment>
<evidence type="ECO:0000313" key="1">
    <source>
        <dbReference type="EMBL" id="MCB6938848.1"/>
    </source>
</evidence>